<feature type="coiled-coil region" evidence="7">
    <location>
        <begin position="5"/>
        <end position="32"/>
    </location>
</feature>
<comment type="caution">
    <text evidence="8">The sequence shown here is derived from an EMBL/GenBank/DDBJ whole genome shotgun (WGS) entry which is preliminary data.</text>
</comment>
<dbReference type="GO" id="GO:0006308">
    <property type="term" value="P:DNA catabolic process"/>
    <property type="evidence" value="ECO:0007669"/>
    <property type="project" value="UniProtKB-UniRule"/>
</dbReference>
<dbReference type="Proteomes" id="UP000660861">
    <property type="component" value="Unassembled WGS sequence"/>
</dbReference>
<evidence type="ECO:0000313" key="9">
    <source>
        <dbReference type="Proteomes" id="UP000660861"/>
    </source>
</evidence>
<evidence type="ECO:0000256" key="4">
    <source>
        <dbReference type="ARBA" id="ARBA00022801"/>
    </source>
</evidence>
<evidence type="ECO:0000256" key="1">
    <source>
        <dbReference type="ARBA" id="ARBA00009998"/>
    </source>
</evidence>
<dbReference type="GO" id="GO:0009318">
    <property type="term" value="C:exodeoxyribonuclease VII complex"/>
    <property type="evidence" value="ECO:0007669"/>
    <property type="project" value="UniProtKB-UniRule"/>
</dbReference>
<name>A0A926IAV1_9FIRM</name>
<dbReference type="GO" id="GO:0008855">
    <property type="term" value="F:exodeoxyribonuclease VII activity"/>
    <property type="evidence" value="ECO:0007669"/>
    <property type="project" value="UniProtKB-UniRule"/>
</dbReference>
<dbReference type="RefSeq" id="WP_262396693.1">
    <property type="nucleotide sequence ID" value="NZ_JACRTC010000001.1"/>
</dbReference>
<sequence>MPKKKQTFESAMQRLEEIVALLEQNNASLDDSLKLFEEGVSLISYCNETLENARLRVEKLTIPAGIADKEALPMDGGEEEQENL</sequence>
<comment type="catalytic activity">
    <reaction evidence="6">
        <text>Exonucleolytic cleavage in either 5'- to 3'- or 3'- to 5'-direction to yield nucleoside 5'-phosphates.</text>
        <dbReference type="EC" id="3.1.11.6"/>
    </reaction>
</comment>
<dbReference type="NCBIfam" id="NF002140">
    <property type="entry name" value="PRK00977.1-4"/>
    <property type="match status" value="1"/>
</dbReference>
<comment type="subunit">
    <text evidence="6">Heterooligomer composed of large and small subunits.</text>
</comment>
<dbReference type="AlphaFoldDB" id="A0A926IAV1"/>
<keyword evidence="7" id="KW-0175">Coiled coil</keyword>
<accession>A0A926IAV1</accession>
<evidence type="ECO:0000256" key="6">
    <source>
        <dbReference type="HAMAP-Rule" id="MF_00337"/>
    </source>
</evidence>
<evidence type="ECO:0000256" key="3">
    <source>
        <dbReference type="ARBA" id="ARBA00022722"/>
    </source>
</evidence>
<dbReference type="PANTHER" id="PTHR34137">
    <property type="entry name" value="EXODEOXYRIBONUCLEASE 7 SMALL SUBUNIT"/>
    <property type="match status" value="1"/>
</dbReference>
<dbReference type="HAMAP" id="MF_00337">
    <property type="entry name" value="Exonuc_7_S"/>
    <property type="match status" value="1"/>
</dbReference>
<evidence type="ECO:0000256" key="5">
    <source>
        <dbReference type="ARBA" id="ARBA00022839"/>
    </source>
</evidence>
<dbReference type="InterPro" id="IPR037004">
    <property type="entry name" value="Exonuc_VII_ssu_sf"/>
</dbReference>
<keyword evidence="2 6" id="KW-0963">Cytoplasm</keyword>
<dbReference type="Pfam" id="PF02609">
    <property type="entry name" value="Exonuc_VII_S"/>
    <property type="match status" value="1"/>
</dbReference>
<dbReference type="PANTHER" id="PTHR34137:SF1">
    <property type="entry name" value="EXODEOXYRIBONUCLEASE 7 SMALL SUBUNIT"/>
    <property type="match status" value="1"/>
</dbReference>
<dbReference type="EMBL" id="JACRTC010000001">
    <property type="protein sequence ID" value="MBC8569598.1"/>
    <property type="molecule type" value="Genomic_DNA"/>
</dbReference>
<dbReference type="NCBIfam" id="TIGR01280">
    <property type="entry name" value="xseB"/>
    <property type="match status" value="1"/>
</dbReference>
<gene>
    <name evidence="6 8" type="primary">xseB</name>
    <name evidence="8" type="ORF">H8709_02015</name>
</gene>
<comment type="similarity">
    <text evidence="1 6">Belongs to the XseB family.</text>
</comment>
<evidence type="ECO:0000313" key="8">
    <source>
        <dbReference type="EMBL" id="MBC8569598.1"/>
    </source>
</evidence>
<keyword evidence="5 6" id="KW-0269">Exonuclease</keyword>
<protein>
    <recommendedName>
        <fullName evidence="6">Exodeoxyribonuclease 7 small subunit</fullName>
        <ecNumber evidence="6">3.1.11.6</ecNumber>
    </recommendedName>
    <alternativeName>
        <fullName evidence="6">Exodeoxyribonuclease VII small subunit</fullName>
        <shortName evidence="6">Exonuclease VII small subunit</shortName>
    </alternativeName>
</protein>
<keyword evidence="3 6" id="KW-0540">Nuclease</keyword>
<dbReference type="Gene3D" id="1.10.287.1040">
    <property type="entry name" value="Exonuclease VII, small subunit"/>
    <property type="match status" value="1"/>
</dbReference>
<evidence type="ECO:0000256" key="7">
    <source>
        <dbReference type="SAM" id="Coils"/>
    </source>
</evidence>
<comment type="function">
    <text evidence="6">Bidirectionally degrades single-stranded DNA into large acid-insoluble oligonucleotides, which are then degraded further into small acid-soluble oligonucleotides.</text>
</comment>
<organism evidence="8 9">
    <name type="scientific">Zongyangia hominis</name>
    <dbReference type="NCBI Taxonomy" id="2763677"/>
    <lineage>
        <taxon>Bacteria</taxon>
        <taxon>Bacillati</taxon>
        <taxon>Bacillota</taxon>
        <taxon>Clostridia</taxon>
        <taxon>Eubacteriales</taxon>
        <taxon>Oscillospiraceae</taxon>
        <taxon>Zongyangia</taxon>
    </lineage>
</organism>
<dbReference type="InterPro" id="IPR003761">
    <property type="entry name" value="Exonuc_VII_S"/>
</dbReference>
<dbReference type="EC" id="3.1.11.6" evidence="6"/>
<keyword evidence="9" id="KW-1185">Reference proteome</keyword>
<proteinExistence type="inferred from homology"/>
<keyword evidence="4 6" id="KW-0378">Hydrolase</keyword>
<comment type="subcellular location">
    <subcellularLocation>
        <location evidence="6">Cytoplasm</location>
    </subcellularLocation>
</comment>
<dbReference type="GO" id="GO:0005829">
    <property type="term" value="C:cytosol"/>
    <property type="evidence" value="ECO:0007669"/>
    <property type="project" value="TreeGrafter"/>
</dbReference>
<evidence type="ECO:0000256" key="2">
    <source>
        <dbReference type="ARBA" id="ARBA00022490"/>
    </source>
</evidence>
<dbReference type="SUPFAM" id="SSF116842">
    <property type="entry name" value="XseB-like"/>
    <property type="match status" value="1"/>
</dbReference>
<reference evidence="8" key="1">
    <citation type="submission" date="2020-08" db="EMBL/GenBank/DDBJ databases">
        <title>Genome public.</title>
        <authorList>
            <person name="Liu C."/>
            <person name="Sun Q."/>
        </authorList>
    </citation>
    <scope>NUCLEOTIDE SEQUENCE</scope>
    <source>
        <strain evidence="8">NSJ-54</strain>
    </source>
</reference>